<evidence type="ECO:0000256" key="4">
    <source>
        <dbReference type="ARBA" id="ARBA00022630"/>
    </source>
</evidence>
<feature type="domain" description="NADH:flavin oxidoreductase/NADH oxidase N-terminal" evidence="10">
    <location>
        <begin position="6"/>
        <end position="365"/>
    </location>
</feature>
<comment type="similarity">
    <text evidence="3">In the N-terminal section; belongs to the NADH:flavin oxidoreductase/NADH oxidase family.</text>
</comment>
<evidence type="ECO:0000256" key="2">
    <source>
        <dbReference type="ARBA" id="ARBA00001966"/>
    </source>
</evidence>
<dbReference type="Proteomes" id="UP001595987">
    <property type="component" value="Unassembled WGS sequence"/>
</dbReference>
<dbReference type="InterPro" id="IPR023753">
    <property type="entry name" value="FAD/NAD-binding_dom"/>
</dbReference>
<evidence type="ECO:0000256" key="8">
    <source>
        <dbReference type="ARBA" id="ARBA00023004"/>
    </source>
</evidence>
<evidence type="ECO:0000256" key="5">
    <source>
        <dbReference type="ARBA" id="ARBA00022643"/>
    </source>
</evidence>
<dbReference type="PRINTS" id="PR00368">
    <property type="entry name" value="FADPNR"/>
</dbReference>
<dbReference type="InterPro" id="IPR036188">
    <property type="entry name" value="FAD/NAD-bd_sf"/>
</dbReference>
<dbReference type="InterPro" id="IPR001155">
    <property type="entry name" value="OxRdtase_FMN_N"/>
</dbReference>
<keyword evidence="8" id="KW-0408">Iron</keyword>
<keyword evidence="13" id="KW-1185">Reference proteome</keyword>
<dbReference type="Gene3D" id="3.40.50.720">
    <property type="entry name" value="NAD(P)-binding Rossmann-like Domain"/>
    <property type="match status" value="1"/>
</dbReference>
<keyword evidence="6" id="KW-0479">Metal-binding</keyword>
<dbReference type="Gene3D" id="3.50.50.60">
    <property type="entry name" value="FAD/NAD(P)-binding domain"/>
    <property type="match status" value="1"/>
</dbReference>
<sequence length="674" mass="74708">MGNHENLFEPIKIGKVTIKNRYALAPMLFVHEYEDGAFGERAIEYYLERAKGGVGVLFTSLCKVDNDVENVNLGMPMPNQNPELFTKRLKKLTTAMAEYDSKLFVQLTAGFGRAVFPIVTTSEQSYVAPSVISNRWDPEKQQRALSIDEIHEIIRKFGTAAKIAQDGGAAGVEIHALHEGYLLDQFSMSFYNQRTDEYGGSLENRLRFTKEIIDEIHRVCGEDFPVGMRLSLKSFVKDLRKGILPEETKITLEKPDVLESGRDFAEGLEVAKMLESYGYAHLSVDGGNYDSWYWAHPPLFFEQGPYLPLSEEVKKVVNIPVIVSGMMANPDFAEQALSENKLDMVALGRPLIADSQIVNKIYAGNYEDITPCQYCHEGCFNQVNHRNAHCTVNARAGRECEFPLETEKTTNVKEIAIIGAGPAGLEAGRLLAAKGHQVTIYEKSDKIGGLFSYGVVPEFKEAGVRLVQWWGRQLSQLGVKIEFHTAITAEDTRLAQADEIIVATGSYDFIPPVTGIDLPNVTIAKDFLTAGAENAGELTTIIGGGTVGVEIAIWLAKHGKKSQIIEMADTVLPKGAPHPNWQMMLELLDFHKVARYTSARLTKINPDSIEVEQNGENKTLPASQVVLALGYRSEKTLYEALKEEYPHVTNLGDSNQVRDVLEAVNDAFALAQTL</sequence>
<dbReference type="SUPFAM" id="SSF51395">
    <property type="entry name" value="FMN-linked oxidoreductases"/>
    <property type="match status" value="1"/>
</dbReference>
<dbReference type="Pfam" id="PF07992">
    <property type="entry name" value="Pyr_redox_2"/>
    <property type="match status" value="1"/>
</dbReference>
<comment type="cofactor">
    <cofactor evidence="1">
        <name>FMN</name>
        <dbReference type="ChEBI" id="CHEBI:58210"/>
    </cofactor>
</comment>
<dbReference type="Pfam" id="PF00724">
    <property type="entry name" value="Oxidored_FMN"/>
    <property type="match status" value="1"/>
</dbReference>
<evidence type="ECO:0000256" key="7">
    <source>
        <dbReference type="ARBA" id="ARBA00023002"/>
    </source>
</evidence>
<organism evidence="12 13">
    <name type="scientific">Lactococcus nasutitermitis</name>
    <dbReference type="NCBI Taxonomy" id="1652957"/>
    <lineage>
        <taxon>Bacteria</taxon>
        <taxon>Bacillati</taxon>
        <taxon>Bacillota</taxon>
        <taxon>Bacilli</taxon>
        <taxon>Lactobacillales</taxon>
        <taxon>Streptococcaceae</taxon>
        <taxon>Lactococcus</taxon>
    </lineage>
</organism>
<dbReference type="EMBL" id="JBHSGD010000008">
    <property type="protein sequence ID" value="MFC4653221.1"/>
    <property type="molecule type" value="Genomic_DNA"/>
</dbReference>
<dbReference type="RefSeq" id="WP_213536401.1">
    <property type="nucleotide sequence ID" value="NZ_BOVQ01000006.1"/>
</dbReference>
<protein>
    <submittedName>
        <fullName evidence="12">FAD-dependent oxidoreductase</fullName>
    </submittedName>
</protein>
<evidence type="ECO:0000313" key="12">
    <source>
        <dbReference type="EMBL" id="MFC4653221.1"/>
    </source>
</evidence>
<name>A0ABV9JFZ0_9LACT</name>
<evidence type="ECO:0000256" key="3">
    <source>
        <dbReference type="ARBA" id="ARBA00011048"/>
    </source>
</evidence>
<dbReference type="PRINTS" id="PR00469">
    <property type="entry name" value="PNDRDTASEII"/>
</dbReference>
<evidence type="ECO:0000259" key="10">
    <source>
        <dbReference type="Pfam" id="PF00724"/>
    </source>
</evidence>
<evidence type="ECO:0000259" key="11">
    <source>
        <dbReference type="Pfam" id="PF07992"/>
    </source>
</evidence>
<reference evidence="13" key="1">
    <citation type="journal article" date="2019" name="Int. J. Syst. Evol. Microbiol.">
        <title>The Global Catalogue of Microorganisms (GCM) 10K type strain sequencing project: providing services to taxonomists for standard genome sequencing and annotation.</title>
        <authorList>
            <consortium name="The Broad Institute Genomics Platform"/>
            <consortium name="The Broad Institute Genome Sequencing Center for Infectious Disease"/>
            <person name="Wu L."/>
            <person name="Ma J."/>
        </authorList>
    </citation>
    <scope>NUCLEOTIDE SEQUENCE [LARGE SCALE GENOMIC DNA]</scope>
    <source>
        <strain evidence="13">CCUG 63287</strain>
    </source>
</reference>
<keyword evidence="9" id="KW-0411">Iron-sulfur</keyword>
<keyword evidence="4" id="KW-0285">Flavoprotein</keyword>
<evidence type="ECO:0000313" key="13">
    <source>
        <dbReference type="Proteomes" id="UP001595987"/>
    </source>
</evidence>
<comment type="caution">
    <text evidence="12">The sequence shown here is derived from an EMBL/GenBank/DDBJ whole genome shotgun (WGS) entry which is preliminary data.</text>
</comment>
<evidence type="ECO:0000256" key="1">
    <source>
        <dbReference type="ARBA" id="ARBA00001917"/>
    </source>
</evidence>
<gene>
    <name evidence="12" type="ORF">ACFO26_09925</name>
</gene>
<accession>A0ABV9JFZ0</accession>
<dbReference type="SUPFAM" id="SSF51971">
    <property type="entry name" value="Nucleotide-binding domain"/>
    <property type="match status" value="1"/>
</dbReference>
<comment type="cofactor">
    <cofactor evidence="2">
        <name>[4Fe-4S] cluster</name>
        <dbReference type="ChEBI" id="CHEBI:49883"/>
    </cofactor>
</comment>
<keyword evidence="5" id="KW-0288">FMN</keyword>
<dbReference type="PANTHER" id="PTHR42917">
    <property type="entry name" value="2,4-DIENOYL-COA REDUCTASE"/>
    <property type="match status" value="1"/>
</dbReference>
<dbReference type="InterPro" id="IPR013785">
    <property type="entry name" value="Aldolase_TIM"/>
</dbReference>
<proteinExistence type="inferred from homology"/>
<keyword evidence="7" id="KW-0560">Oxidoreductase</keyword>
<feature type="domain" description="FAD/NAD(P)-binding" evidence="11">
    <location>
        <begin position="414"/>
        <end position="642"/>
    </location>
</feature>
<evidence type="ECO:0000256" key="6">
    <source>
        <dbReference type="ARBA" id="ARBA00022723"/>
    </source>
</evidence>
<dbReference type="InterPro" id="IPR051793">
    <property type="entry name" value="NADH:flavin_oxidoreductase"/>
</dbReference>
<dbReference type="Gene3D" id="3.20.20.70">
    <property type="entry name" value="Aldolase class I"/>
    <property type="match status" value="1"/>
</dbReference>
<dbReference type="PANTHER" id="PTHR42917:SF2">
    <property type="entry name" value="2,4-DIENOYL-COA REDUCTASE [(2E)-ENOYL-COA-PRODUCING]"/>
    <property type="match status" value="1"/>
</dbReference>
<evidence type="ECO:0000256" key="9">
    <source>
        <dbReference type="ARBA" id="ARBA00023014"/>
    </source>
</evidence>